<protein>
    <submittedName>
        <fullName evidence="1">Uncharacterized protein</fullName>
    </submittedName>
</protein>
<reference evidence="1" key="1">
    <citation type="submission" date="2014-09" db="EMBL/GenBank/DDBJ databases">
        <authorList>
            <person name="Magalhaes I.L.F."/>
            <person name="Oliveira U."/>
            <person name="Santos F.R."/>
            <person name="Vidigal T.H.D.A."/>
            <person name="Brescovit A.D."/>
            <person name="Santos A.J."/>
        </authorList>
    </citation>
    <scope>NUCLEOTIDE SEQUENCE</scope>
    <source>
        <tissue evidence="1">Shoot tissue taken approximately 20 cm above the soil surface</tissue>
    </source>
</reference>
<name>A0A0A9C966_ARUDO</name>
<accession>A0A0A9C966</accession>
<sequence>MGSVHLARQQL</sequence>
<evidence type="ECO:0000313" key="1">
    <source>
        <dbReference type="EMBL" id="JAD72086.1"/>
    </source>
</evidence>
<proteinExistence type="predicted"/>
<reference evidence="1" key="2">
    <citation type="journal article" date="2015" name="Data Brief">
        <title>Shoot transcriptome of the giant reed, Arundo donax.</title>
        <authorList>
            <person name="Barrero R.A."/>
            <person name="Guerrero F.D."/>
            <person name="Moolhuijzen P."/>
            <person name="Goolsby J.A."/>
            <person name="Tidwell J."/>
            <person name="Bellgard S.E."/>
            <person name="Bellgard M.I."/>
        </authorList>
    </citation>
    <scope>NUCLEOTIDE SEQUENCE</scope>
    <source>
        <tissue evidence="1">Shoot tissue taken approximately 20 cm above the soil surface</tissue>
    </source>
</reference>
<organism evidence="1">
    <name type="scientific">Arundo donax</name>
    <name type="common">Giant reed</name>
    <name type="synonym">Donax arundinaceus</name>
    <dbReference type="NCBI Taxonomy" id="35708"/>
    <lineage>
        <taxon>Eukaryota</taxon>
        <taxon>Viridiplantae</taxon>
        <taxon>Streptophyta</taxon>
        <taxon>Embryophyta</taxon>
        <taxon>Tracheophyta</taxon>
        <taxon>Spermatophyta</taxon>
        <taxon>Magnoliopsida</taxon>
        <taxon>Liliopsida</taxon>
        <taxon>Poales</taxon>
        <taxon>Poaceae</taxon>
        <taxon>PACMAD clade</taxon>
        <taxon>Arundinoideae</taxon>
        <taxon>Arundineae</taxon>
        <taxon>Arundo</taxon>
    </lineage>
</organism>
<dbReference type="EMBL" id="GBRH01225809">
    <property type="protein sequence ID" value="JAD72086.1"/>
    <property type="molecule type" value="Transcribed_RNA"/>
</dbReference>